<dbReference type="EMBL" id="CP142149">
    <property type="protein sequence ID" value="WSE31392.1"/>
    <property type="molecule type" value="Genomic_DNA"/>
</dbReference>
<keyword evidence="3" id="KW-0804">Transcription</keyword>
<sequence length="323" mass="34772">MAAVVKPEVDTRDPDEARSRLSDVYCPHRLDLVGGGRGFVCRQSSRGFAKVRLFDLVYGGPEVRVDPVPFDDFVLVTRPLKGRFAVRSAAEGLVGAGSGALVMDAYGSYQLRWYDSAEVLNTVLDRDGLERIAAELRGWDEPRPVRFALGGPASAPAARRWDTATRLLLEETRSDDGLAASPLLAAQLFRLAATALLEAYPSTFGAPDPEPSGPASPAAVRRAEAFVELNAGDDIGLLDIAAAARLSVRGLQAAFSRAGRPSPAAYLRETRLRRAHAELRERTPEETTVAAVATRWGFGNAGRFSAEHRRLFGCGPGETLRGS</sequence>
<keyword evidence="1" id="KW-0805">Transcription regulation</keyword>
<dbReference type="Gene3D" id="1.10.10.60">
    <property type="entry name" value="Homeodomain-like"/>
    <property type="match status" value="1"/>
</dbReference>
<keyword evidence="6" id="KW-1185">Reference proteome</keyword>
<evidence type="ECO:0000313" key="5">
    <source>
        <dbReference type="EMBL" id="WSE31392.1"/>
    </source>
</evidence>
<dbReference type="Pfam" id="PF14525">
    <property type="entry name" value="AraC_binding_2"/>
    <property type="match status" value="1"/>
</dbReference>
<dbReference type="PANTHER" id="PTHR46796">
    <property type="entry name" value="HTH-TYPE TRANSCRIPTIONAL ACTIVATOR RHAS-RELATED"/>
    <property type="match status" value="1"/>
</dbReference>
<dbReference type="RefSeq" id="WP_326834198.1">
    <property type="nucleotide sequence ID" value="NZ_CP142149.1"/>
</dbReference>
<dbReference type="InterPro" id="IPR018060">
    <property type="entry name" value="HTH_AraC"/>
</dbReference>
<reference evidence="5 6" key="1">
    <citation type="journal article" date="2015" name="Int. J. Syst. Evol. Microbiol.">
        <title>Amycolatopsis rhabdoformis sp. nov., an actinomycete isolated from a tropical forest soil.</title>
        <authorList>
            <person name="Souza W.R."/>
            <person name="Silva R.E."/>
            <person name="Goodfellow M."/>
            <person name="Busarakam K."/>
            <person name="Figueiro F.S."/>
            <person name="Ferreira D."/>
            <person name="Rodrigues-Filho E."/>
            <person name="Moraes L.A.B."/>
            <person name="Zucchi T.D."/>
        </authorList>
    </citation>
    <scope>NUCLEOTIDE SEQUENCE [LARGE SCALE GENOMIC DNA]</scope>
    <source>
        <strain evidence="5 6">NCIMB 14900</strain>
    </source>
</reference>
<feature type="domain" description="HTH araC/xylS-type" evidence="4">
    <location>
        <begin position="221"/>
        <end position="322"/>
    </location>
</feature>
<dbReference type="PANTHER" id="PTHR46796:SF12">
    <property type="entry name" value="HTH-TYPE DNA-BINDING TRANSCRIPTIONAL ACTIVATOR EUTR"/>
    <property type="match status" value="1"/>
</dbReference>
<dbReference type="Proteomes" id="UP001330812">
    <property type="component" value="Chromosome"/>
</dbReference>
<proteinExistence type="predicted"/>
<dbReference type="InterPro" id="IPR035418">
    <property type="entry name" value="AraC-bd_2"/>
</dbReference>
<evidence type="ECO:0000256" key="3">
    <source>
        <dbReference type="ARBA" id="ARBA00023163"/>
    </source>
</evidence>
<keyword evidence="2" id="KW-0238">DNA-binding</keyword>
<dbReference type="SMART" id="SM00342">
    <property type="entry name" value="HTH_ARAC"/>
    <property type="match status" value="1"/>
</dbReference>
<protein>
    <submittedName>
        <fullName evidence="5">AraC family transcriptional regulator</fullName>
    </submittedName>
</protein>
<evidence type="ECO:0000259" key="4">
    <source>
        <dbReference type="PROSITE" id="PS01124"/>
    </source>
</evidence>
<dbReference type="PROSITE" id="PS01124">
    <property type="entry name" value="HTH_ARAC_FAMILY_2"/>
    <property type="match status" value="1"/>
</dbReference>
<dbReference type="Pfam" id="PF12833">
    <property type="entry name" value="HTH_18"/>
    <property type="match status" value="1"/>
</dbReference>
<name>A0ABZ1IAF6_9PSEU</name>
<evidence type="ECO:0000256" key="2">
    <source>
        <dbReference type="ARBA" id="ARBA00023125"/>
    </source>
</evidence>
<gene>
    <name evidence="5" type="ORF">VSH64_04615</name>
</gene>
<evidence type="ECO:0000313" key="6">
    <source>
        <dbReference type="Proteomes" id="UP001330812"/>
    </source>
</evidence>
<dbReference type="InterPro" id="IPR050204">
    <property type="entry name" value="AraC_XylS_family_regulators"/>
</dbReference>
<accession>A0ABZ1IAF6</accession>
<evidence type="ECO:0000256" key="1">
    <source>
        <dbReference type="ARBA" id="ARBA00023015"/>
    </source>
</evidence>
<organism evidence="5 6">
    <name type="scientific">Amycolatopsis rhabdoformis</name>
    <dbReference type="NCBI Taxonomy" id="1448059"/>
    <lineage>
        <taxon>Bacteria</taxon>
        <taxon>Bacillati</taxon>
        <taxon>Actinomycetota</taxon>
        <taxon>Actinomycetes</taxon>
        <taxon>Pseudonocardiales</taxon>
        <taxon>Pseudonocardiaceae</taxon>
        <taxon>Amycolatopsis</taxon>
    </lineage>
</organism>